<dbReference type="Proteomes" id="UP000250245">
    <property type="component" value="Unassembled WGS sequence"/>
</dbReference>
<evidence type="ECO:0000313" key="9">
    <source>
        <dbReference type="EMBL" id="NMW86194.1"/>
    </source>
</evidence>
<keyword evidence="6 9" id="KW-0456">Lyase</keyword>
<dbReference type="PROSITE" id="PS00159">
    <property type="entry name" value="ALDOLASE_KDPG_KHG_1"/>
    <property type="match status" value="1"/>
</dbReference>
<name>A0A2X2YAN0_9ACTO</name>
<proteinExistence type="inferred from homology"/>
<dbReference type="Gene3D" id="3.20.20.70">
    <property type="entry name" value="Aldolase class I"/>
    <property type="match status" value="1"/>
</dbReference>
<evidence type="ECO:0000256" key="2">
    <source>
        <dbReference type="ARBA" id="ARBA00004736"/>
    </source>
</evidence>
<evidence type="ECO:0000256" key="1">
    <source>
        <dbReference type="ARBA" id="ARBA00000654"/>
    </source>
</evidence>
<dbReference type="SUPFAM" id="SSF51569">
    <property type="entry name" value="Aldolase"/>
    <property type="match status" value="1"/>
</dbReference>
<dbReference type="InterPro" id="IPR013785">
    <property type="entry name" value="Aldolase_TIM"/>
</dbReference>
<organism evidence="10 11">
    <name type="scientific">Mobiluncus curtisii</name>
    <dbReference type="NCBI Taxonomy" id="2051"/>
    <lineage>
        <taxon>Bacteria</taxon>
        <taxon>Bacillati</taxon>
        <taxon>Actinomycetota</taxon>
        <taxon>Actinomycetes</taxon>
        <taxon>Actinomycetales</taxon>
        <taxon>Actinomycetaceae</taxon>
        <taxon>Mobiluncus</taxon>
    </lineage>
</organism>
<dbReference type="PANTHER" id="PTHR30246:SF1">
    <property type="entry name" value="2-DEHYDRO-3-DEOXY-6-PHOSPHOGALACTONATE ALDOLASE-RELATED"/>
    <property type="match status" value="1"/>
</dbReference>
<dbReference type="InterPro" id="IPR000887">
    <property type="entry name" value="Aldlse_KDPG_KHG"/>
</dbReference>
<comment type="catalytic activity">
    <reaction evidence="1">
        <text>2-dehydro-3-deoxy-6-phospho-D-gluconate = D-glyceraldehyde 3-phosphate + pyruvate</text>
        <dbReference type="Rhea" id="RHEA:17089"/>
        <dbReference type="ChEBI" id="CHEBI:15361"/>
        <dbReference type="ChEBI" id="CHEBI:57569"/>
        <dbReference type="ChEBI" id="CHEBI:59776"/>
        <dbReference type="EC" id="4.1.2.14"/>
    </reaction>
</comment>
<dbReference type="InterPro" id="IPR031337">
    <property type="entry name" value="KDPG/KHG_AS_1"/>
</dbReference>
<dbReference type="CDD" id="cd00452">
    <property type="entry name" value="KDPG_aldolase"/>
    <property type="match status" value="1"/>
</dbReference>
<dbReference type="AlphaFoldDB" id="A0A2X2YAN0"/>
<dbReference type="NCBIfam" id="TIGR01182">
    <property type="entry name" value="eda"/>
    <property type="match status" value="1"/>
</dbReference>
<comment type="subunit">
    <text evidence="4">Homotrimer.</text>
</comment>
<reference evidence="9 12" key="2">
    <citation type="submission" date="2020-04" db="EMBL/GenBank/DDBJ databases">
        <title>Antimicrobial susceptibility and clonality of vaginal-derived multi-drug resistant Mobiluncus isolates in China.</title>
        <authorList>
            <person name="Zhang X."/>
        </authorList>
    </citation>
    <scope>NUCLEOTIDE SEQUENCE [LARGE SCALE GENOMIC DNA]</scope>
    <source>
        <strain evidence="9 12">19</strain>
    </source>
</reference>
<dbReference type="Proteomes" id="UP000553981">
    <property type="component" value="Unassembled WGS sequence"/>
</dbReference>
<dbReference type="RefSeq" id="WP_013188869.1">
    <property type="nucleotide sequence ID" value="NZ_CAMYEK010000003.1"/>
</dbReference>
<reference evidence="10 11" key="1">
    <citation type="submission" date="2018-06" db="EMBL/GenBank/DDBJ databases">
        <authorList>
            <consortium name="Pathogen Informatics"/>
            <person name="Doyle S."/>
        </authorList>
    </citation>
    <scope>NUCLEOTIDE SEQUENCE [LARGE SCALE GENOMIC DNA]</scope>
    <source>
        <strain evidence="10 11">NCTC11820</strain>
    </source>
</reference>
<dbReference type="OMA" id="WIKNGDW"/>
<dbReference type="GO" id="GO:0008675">
    <property type="term" value="F:2-dehydro-3-deoxy-phosphogluconate aldolase activity"/>
    <property type="evidence" value="ECO:0007669"/>
    <property type="project" value="UniProtKB-EC"/>
</dbReference>
<keyword evidence="7" id="KW-0704">Schiff base</keyword>
<accession>A0A2X2YAN0</accession>
<dbReference type="GeneID" id="55564786"/>
<evidence type="ECO:0000313" key="11">
    <source>
        <dbReference type="Proteomes" id="UP000250245"/>
    </source>
</evidence>
<dbReference type="Pfam" id="PF01081">
    <property type="entry name" value="Aldolase"/>
    <property type="match status" value="1"/>
</dbReference>
<protein>
    <recommendedName>
        <fullName evidence="5">2-dehydro-3-deoxy-phosphogluconate aldolase</fullName>
        <ecNumber evidence="5">4.1.2.14</ecNumber>
    </recommendedName>
</protein>
<evidence type="ECO:0000256" key="8">
    <source>
        <dbReference type="ARBA" id="ARBA00023277"/>
    </source>
</evidence>
<dbReference type="PANTHER" id="PTHR30246">
    <property type="entry name" value="2-KETO-3-DEOXY-6-PHOSPHOGLUCONATE ALDOLASE"/>
    <property type="match status" value="1"/>
</dbReference>
<evidence type="ECO:0000256" key="6">
    <source>
        <dbReference type="ARBA" id="ARBA00023239"/>
    </source>
</evidence>
<evidence type="ECO:0000256" key="7">
    <source>
        <dbReference type="ARBA" id="ARBA00023270"/>
    </source>
</evidence>
<evidence type="ECO:0000313" key="10">
    <source>
        <dbReference type="EMBL" id="SQB63298.1"/>
    </source>
</evidence>
<evidence type="ECO:0000256" key="4">
    <source>
        <dbReference type="ARBA" id="ARBA00011233"/>
    </source>
</evidence>
<dbReference type="PROSITE" id="PS00160">
    <property type="entry name" value="ALDOLASE_KDPG_KHG_2"/>
    <property type="match status" value="1"/>
</dbReference>
<evidence type="ECO:0000313" key="12">
    <source>
        <dbReference type="Proteomes" id="UP000553981"/>
    </source>
</evidence>
<dbReference type="EC" id="4.1.2.14" evidence="5"/>
<gene>
    <name evidence="10" type="primary">eda</name>
    <name evidence="9" type="ORF">HHJ67_00235</name>
    <name evidence="10" type="ORF">NCTC11820_00062</name>
</gene>
<comment type="pathway">
    <text evidence="2">Carbohydrate acid metabolism; 2-dehydro-3-deoxy-D-gluconate degradation; D-glyceraldehyde 3-phosphate and pyruvate from 2-dehydro-3-deoxy-D-gluconate: step 2/2.</text>
</comment>
<sequence length="208" mass="21575">MDIDAVIKRNPVIPVVVLDDAKDAGALADALLAGGITTAEVTFRTTAAASAIAQMSQHSDILVGAGTVTNLDQARTAVDSGAKYLVMPGYNQDIVDYCQANKVPVLPGATDASWLMKALNSGLRYVKFFPAEASGGLPVISALSGPFPQMQFVPTGGISIENLAQYLAHPQVAACGGSWIATRQLIAQGDFSEITARAAATLEIAATR</sequence>
<dbReference type="EMBL" id="JABCUI010000001">
    <property type="protein sequence ID" value="NMW86194.1"/>
    <property type="molecule type" value="Genomic_DNA"/>
</dbReference>
<dbReference type="InterPro" id="IPR031338">
    <property type="entry name" value="KDPG/KHG_AS_2"/>
</dbReference>
<dbReference type="EMBL" id="UASJ01000001">
    <property type="protein sequence ID" value="SQB63298.1"/>
    <property type="molecule type" value="Genomic_DNA"/>
</dbReference>
<evidence type="ECO:0000256" key="5">
    <source>
        <dbReference type="ARBA" id="ARBA00013063"/>
    </source>
</evidence>
<keyword evidence="8" id="KW-0119">Carbohydrate metabolism</keyword>
<evidence type="ECO:0000256" key="3">
    <source>
        <dbReference type="ARBA" id="ARBA00006906"/>
    </source>
</evidence>
<comment type="similarity">
    <text evidence="3">Belongs to the KHG/KDPG aldolase family.</text>
</comment>